<dbReference type="Gene3D" id="3.40.50.720">
    <property type="entry name" value="NAD(P)-binding Rossmann-like Domain"/>
    <property type="match status" value="1"/>
</dbReference>
<dbReference type="InterPro" id="IPR002347">
    <property type="entry name" value="SDR_fam"/>
</dbReference>
<accession>A0A5J4YXS4</accession>
<dbReference type="OrthoDB" id="5327538at2759"/>
<protein>
    <submittedName>
        <fullName evidence="1">Hydroxysteroid dehydrogenase-like protein 2</fullName>
    </submittedName>
</protein>
<comment type="caution">
    <text evidence="1">The sequence shown here is derived from an EMBL/GenBank/DDBJ whole genome shotgun (WGS) entry which is preliminary data.</text>
</comment>
<dbReference type="AlphaFoldDB" id="A0A5J4YXS4"/>
<dbReference type="Pfam" id="PF00106">
    <property type="entry name" value="adh_short"/>
    <property type="match status" value="1"/>
</dbReference>
<dbReference type="SUPFAM" id="SSF51735">
    <property type="entry name" value="NAD(P)-binding Rossmann-fold domains"/>
    <property type="match status" value="1"/>
</dbReference>
<evidence type="ECO:0000313" key="2">
    <source>
        <dbReference type="Proteomes" id="UP000324585"/>
    </source>
</evidence>
<dbReference type="Proteomes" id="UP000324585">
    <property type="component" value="Unassembled WGS sequence"/>
</dbReference>
<organism evidence="1 2">
    <name type="scientific">Porphyridium purpureum</name>
    <name type="common">Red alga</name>
    <name type="synonym">Porphyridium cruentum</name>
    <dbReference type="NCBI Taxonomy" id="35688"/>
    <lineage>
        <taxon>Eukaryota</taxon>
        <taxon>Rhodophyta</taxon>
        <taxon>Bangiophyceae</taxon>
        <taxon>Porphyridiales</taxon>
        <taxon>Porphyridiaceae</taxon>
        <taxon>Porphyridium</taxon>
    </lineage>
</organism>
<dbReference type="InterPro" id="IPR051935">
    <property type="entry name" value="HSDL2"/>
</dbReference>
<name>A0A5J4YXS4_PORPP</name>
<gene>
    <name evidence="1" type="ORF">FVE85_1905</name>
</gene>
<dbReference type="PRINTS" id="PR00081">
    <property type="entry name" value="GDHRDH"/>
</dbReference>
<keyword evidence="2" id="KW-1185">Reference proteome</keyword>
<dbReference type="EMBL" id="VRMN01000003">
    <property type="protein sequence ID" value="KAA8495750.1"/>
    <property type="molecule type" value="Genomic_DNA"/>
</dbReference>
<dbReference type="NCBIfam" id="NF006133">
    <property type="entry name" value="PRK08278.1"/>
    <property type="match status" value="1"/>
</dbReference>
<proteinExistence type="predicted"/>
<dbReference type="OMA" id="WWSSVAN"/>
<reference evidence="2" key="1">
    <citation type="journal article" date="2019" name="Nat. Commun.">
        <title>Expansion of phycobilisome linker gene families in mesophilic red algae.</title>
        <authorList>
            <person name="Lee J."/>
            <person name="Kim D."/>
            <person name="Bhattacharya D."/>
            <person name="Yoon H.S."/>
        </authorList>
    </citation>
    <scope>NUCLEOTIDE SEQUENCE [LARGE SCALE GENOMIC DNA]</scope>
    <source>
        <strain evidence="2">CCMP 1328</strain>
    </source>
</reference>
<evidence type="ECO:0000313" key="1">
    <source>
        <dbReference type="EMBL" id="KAA8495750.1"/>
    </source>
</evidence>
<dbReference type="InterPro" id="IPR036291">
    <property type="entry name" value="NAD(P)-bd_dom_sf"/>
</dbReference>
<sequence length="291" mass="31918">MGMASGDASLRGRVAIVTGSSRGIGRQIALDLAARGVNVVITGKSETEQPNLPGTIYSVAKEAEAFGVQALPIKLNVRSDADVLNMVEQTMRAFGRIDILVCNSGALWWKDVVQTPMSKYDLVHEVNVRGTFACVHAVLPIMLKQGYGHIITMSPPIELDWMKGKVAYLISKYGMTMVALGLAKEVAGKGVAINSLWPVTLVESYATMNFNMSERSQWRKASILSDAVCELVQEDPATTQVNGQMLLDEPYLRSKGFTDFVKYRLDPAVEPQKMWPPPDLAKIVPQLYSKL</sequence>
<dbReference type="PANTHER" id="PTHR42808">
    <property type="entry name" value="HYDROXYSTEROID DEHYDROGENASE-LIKE PROTEIN 2"/>
    <property type="match status" value="1"/>
</dbReference>
<dbReference type="PANTHER" id="PTHR42808:SF4">
    <property type="entry name" value="SHORT CHAIN DEHYDROGENASE"/>
    <property type="match status" value="1"/>
</dbReference>